<dbReference type="GO" id="GO:0005524">
    <property type="term" value="F:ATP binding"/>
    <property type="evidence" value="ECO:0007669"/>
    <property type="project" value="UniProtKB-KW"/>
</dbReference>
<evidence type="ECO:0000313" key="5">
    <source>
        <dbReference type="Proteomes" id="UP000246464"/>
    </source>
</evidence>
<evidence type="ECO:0000256" key="2">
    <source>
        <dbReference type="ARBA" id="ARBA00022840"/>
    </source>
</evidence>
<protein>
    <submittedName>
        <fullName evidence="4">Kinesin-like protein</fullName>
    </submittedName>
</protein>
<proteinExistence type="predicted"/>
<dbReference type="Proteomes" id="UP000246464">
    <property type="component" value="Chromosome 1"/>
</dbReference>
<evidence type="ECO:0000256" key="3">
    <source>
        <dbReference type="SAM" id="MobiDB-lite"/>
    </source>
</evidence>
<accession>A0A2U9AWY0</accession>
<evidence type="ECO:0000256" key="1">
    <source>
        <dbReference type="ARBA" id="ARBA00022741"/>
    </source>
</evidence>
<feature type="region of interest" description="Disordered" evidence="3">
    <location>
        <begin position="1"/>
        <end position="86"/>
    </location>
</feature>
<dbReference type="Gene3D" id="3.40.850.10">
    <property type="entry name" value="Kinesin motor domain"/>
    <property type="match status" value="1"/>
</dbReference>
<organism evidence="4 5">
    <name type="scientific">Scophthalmus maximus</name>
    <name type="common">Turbot</name>
    <name type="synonym">Psetta maxima</name>
    <dbReference type="NCBI Taxonomy" id="52904"/>
    <lineage>
        <taxon>Eukaryota</taxon>
        <taxon>Metazoa</taxon>
        <taxon>Chordata</taxon>
        <taxon>Craniata</taxon>
        <taxon>Vertebrata</taxon>
        <taxon>Euteleostomi</taxon>
        <taxon>Actinopterygii</taxon>
        <taxon>Neopterygii</taxon>
        <taxon>Teleostei</taxon>
        <taxon>Neoteleostei</taxon>
        <taxon>Acanthomorphata</taxon>
        <taxon>Carangaria</taxon>
        <taxon>Pleuronectiformes</taxon>
        <taxon>Pleuronectoidei</taxon>
        <taxon>Scophthalmidae</taxon>
        <taxon>Scophthalmus</taxon>
    </lineage>
</organism>
<sequence>MPQGMEAGGRFSDAAGKLNRVDLAGSERQSETGAPGERLHNASQDQPFPLALDNHYEESLSMLRHTNGSKSIQNRPPITEDPKDPLLREDQEEIRKSWALIFGQLDTVNLSVAKKSKKRSGAAPGSSMQPTRRRGSRRSSVKEINVEQERGMVGLEDALLHSEKDRHIVYCLRCEKPQDTLSTHLARVCMKNSTPEERQAELQRAEENTKNWTRDRRVWDYAEMCKLYTNTALRLILLKDLRRKGFFIANAPQDTDTEVIDQSSTSTPIKQVLPPTSGSTEEAG</sequence>
<feature type="region of interest" description="Disordered" evidence="3">
    <location>
        <begin position="257"/>
        <end position="284"/>
    </location>
</feature>
<dbReference type="InterPro" id="IPR036961">
    <property type="entry name" value="Kinesin_motor_dom_sf"/>
</dbReference>
<keyword evidence="5" id="KW-1185">Reference proteome</keyword>
<feature type="compositionally biased region" description="Polar residues" evidence="3">
    <location>
        <begin position="260"/>
        <end position="284"/>
    </location>
</feature>
<evidence type="ECO:0000313" key="4">
    <source>
        <dbReference type="EMBL" id="AWO96192.1"/>
    </source>
</evidence>
<feature type="region of interest" description="Disordered" evidence="3">
    <location>
        <begin position="113"/>
        <end position="147"/>
    </location>
</feature>
<dbReference type="AlphaFoldDB" id="A0A2U9AWY0"/>
<feature type="compositionally biased region" description="Polar residues" evidence="3">
    <location>
        <begin position="64"/>
        <end position="76"/>
    </location>
</feature>
<dbReference type="SUPFAM" id="SSF52540">
    <property type="entry name" value="P-loop containing nucleoside triphosphate hydrolases"/>
    <property type="match status" value="1"/>
</dbReference>
<name>A0A2U9AWY0_SCOMX</name>
<dbReference type="InterPro" id="IPR027417">
    <property type="entry name" value="P-loop_NTPase"/>
</dbReference>
<dbReference type="EMBL" id="CP026243">
    <property type="protein sequence ID" value="AWO96192.1"/>
    <property type="molecule type" value="Genomic_DNA"/>
</dbReference>
<keyword evidence="1" id="KW-0547">Nucleotide-binding</keyword>
<reference evidence="4 5" key="1">
    <citation type="submission" date="2017-12" db="EMBL/GenBank/DDBJ databases">
        <title>Integrating genomic resources of turbot (Scophthalmus maximus) in depth evaluation of genetic and physical mapping variation across individuals.</title>
        <authorList>
            <person name="Martinez P."/>
        </authorList>
    </citation>
    <scope>NUCLEOTIDE SEQUENCE [LARGE SCALE GENOMIC DNA]</scope>
</reference>
<gene>
    <name evidence="4" type="ORF">SMAX5B_002529</name>
</gene>
<keyword evidence="2" id="KW-0067">ATP-binding</keyword>